<keyword evidence="4" id="KW-1185">Reference proteome</keyword>
<gene>
    <name evidence="3" type="ORF">CC1G_15142</name>
</gene>
<name>D6RPP6_COPC7</name>
<dbReference type="PANTHER" id="PTHR20913:SF7">
    <property type="entry name" value="RE60063P"/>
    <property type="match status" value="1"/>
</dbReference>
<feature type="region of interest" description="Disordered" evidence="2">
    <location>
        <begin position="81"/>
        <end position="107"/>
    </location>
</feature>
<dbReference type="GO" id="GO:0006888">
    <property type="term" value="P:endoplasmic reticulum to Golgi vesicle-mediated transport"/>
    <property type="evidence" value="ECO:0007669"/>
    <property type="project" value="TreeGrafter"/>
</dbReference>
<dbReference type="Gene3D" id="1.10.8.1310">
    <property type="match status" value="1"/>
</dbReference>
<accession>D6RPP6</accession>
<proteinExistence type="predicted"/>
<dbReference type="PANTHER" id="PTHR20913">
    <property type="entry name" value="TBC1 DOMAIN FAMILY MEMBER 20/GTPASE"/>
    <property type="match status" value="1"/>
</dbReference>
<evidence type="ECO:0000256" key="2">
    <source>
        <dbReference type="SAM" id="MobiDB-lite"/>
    </source>
</evidence>
<reference evidence="3 4" key="1">
    <citation type="journal article" date="2010" name="Proc. Natl. Acad. Sci. U.S.A.">
        <title>Insights into evolution of multicellular fungi from the assembled chromosomes of the mushroom Coprinopsis cinerea (Coprinus cinereus).</title>
        <authorList>
            <person name="Stajich J.E."/>
            <person name="Wilke S.K."/>
            <person name="Ahren D."/>
            <person name="Au C.H."/>
            <person name="Birren B.W."/>
            <person name="Borodovsky M."/>
            <person name="Burns C."/>
            <person name="Canback B."/>
            <person name="Casselton L.A."/>
            <person name="Cheng C.K."/>
            <person name="Deng J."/>
            <person name="Dietrich F.S."/>
            <person name="Fargo D.C."/>
            <person name="Farman M.L."/>
            <person name="Gathman A.C."/>
            <person name="Goldberg J."/>
            <person name="Guigo R."/>
            <person name="Hoegger P.J."/>
            <person name="Hooker J.B."/>
            <person name="Huggins A."/>
            <person name="James T.Y."/>
            <person name="Kamada T."/>
            <person name="Kilaru S."/>
            <person name="Kodira C."/>
            <person name="Kues U."/>
            <person name="Kupfer D."/>
            <person name="Kwan H.S."/>
            <person name="Lomsadze A."/>
            <person name="Li W."/>
            <person name="Lilly W.W."/>
            <person name="Ma L.J."/>
            <person name="Mackey A.J."/>
            <person name="Manning G."/>
            <person name="Martin F."/>
            <person name="Muraguchi H."/>
            <person name="Natvig D.O."/>
            <person name="Palmerini H."/>
            <person name="Ramesh M.A."/>
            <person name="Rehmeyer C.J."/>
            <person name="Roe B.A."/>
            <person name="Shenoy N."/>
            <person name="Stanke M."/>
            <person name="Ter-Hovhannisyan V."/>
            <person name="Tunlid A."/>
            <person name="Velagapudi R."/>
            <person name="Vision T.J."/>
            <person name="Zeng Q."/>
            <person name="Zolan M.E."/>
            <person name="Pukkila P.J."/>
        </authorList>
    </citation>
    <scope>NUCLEOTIDE SEQUENCE [LARGE SCALE GENOMIC DNA]</scope>
    <source>
        <strain evidence="4">Okayama-7 / 130 / ATCC MYA-4618 / FGSC 9003</strain>
    </source>
</reference>
<dbReference type="VEuPathDB" id="FungiDB:CC1G_15142"/>
<sequence length="163" mass="18083">MFASTDDDHQLAMNDVGEPNGQRPDTHSDLVDPTTPTATTVKPSEATPACETDLDTLRELSLKPGGFGDKRASIWPYLLGVEPLPQPEPQDAATDDEQAESSRETECEVHPDEHQIKLDTDRSFVLYPSGRMTVKLFKRTYTIYSCNCSENDGSWATSRDTMT</sequence>
<feature type="compositionally biased region" description="Basic and acidic residues" evidence="2">
    <location>
        <begin position="1"/>
        <end position="10"/>
    </location>
</feature>
<dbReference type="Proteomes" id="UP000001861">
    <property type="component" value="Unassembled WGS sequence"/>
</dbReference>
<dbReference type="STRING" id="240176.D6RPP6"/>
<dbReference type="InterPro" id="IPR045913">
    <property type="entry name" value="TBC20/Gyp8-like"/>
</dbReference>
<dbReference type="GO" id="GO:0005789">
    <property type="term" value="C:endoplasmic reticulum membrane"/>
    <property type="evidence" value="ECO:0007669"/>
    <property type="project" value="TreeGrafter"/>
</dbReference>
<organism evidence="3 4">
    <name type="scientific">Coprinopsis cinerea (strain Okayama-7 / 130 / ATCC MYA-4618 / FGSC 9003)</name>
    <name type="common">Inky cap fungus</name>
    <name type="synonym">Hormographiella aspergillata</name>
    <dbReference type="NCBI Taxonomy" id="240176"/>
    <lineage>
        <taxon>Eukaryota</taxon>
        <taxon>Fungi</taxon>
        <taxon>Dikarya</taxon>
        <taxon>Basidiomycota</taxon>
        <taxon>Agaricomycotina</taxon>
        <taxon>Agaricomycetes</taxon>
        <taxon>Agaricomycetidae</taxon>
        <taxon>Agaricales</taxon>
        <taxon>Agaricineae</taxon>
        <taxon>Psathyrellaceae</taxon>
        <taxon>Coprinopsis</taxon>
    </lineage>
</organism>
<keyword evidence="1" id="KW-0343">GTPase activation</keyword>
<evidence type="ECO:0000313" key="3">
    <source>
        <dbReference type="EMBL" id="EFI27009.1"/>
    </source>
</evidence>
<dbReference type="InParanoid" id="D6RPP6"/>
<evidence type="ECO:0000313" key="4">
    <source>
        <dbReference type="Proteomes" id="UP000001861"/>
    </source>
</evidence>
<dbReference type="GeneID" id="9380133"/>
<dbReference type="HOGENOM" id="CLU_1626962_0_0_1"/>
<protein>
    <submittedName>
        <fullName evidence="3">Uncharacterized protein</fullName>
    </submittedName>
</protein>
<evidence type="ECO:0000256" key="1">
    <source>
        <dbReference type="ARBA" id="ARBA00022468"/>
    </source>
</evidence>
<feature type="region of interest" description="Disordered" evidence="2">
    <location>
        <begin position="1"/>
        <end position="53"/>
    </location>
</feature>
<dbReference type="RefSeq" id="XP_002910503.1">
    <property type="nucleotide sequence ID" value="XM_002910457.1"/>
</dbReference>
<dbReference type="OrthoDB" id="3047258at2759"/>
<dbReference type="GO" id="GO:0005096">
    <property type="term" value="F:GTPase activator activity"/>
    <property type="evidence" value="ECO:0007669"/>
    <property type="project" value="UniProtKB-KW"/>
</dbReference>
<dbReference type="EMBL" id="AACS02000009">
    <property type="protein sequence ID" value="EFI27009.1"/>
    <property type="molecule type" value="Genomic_DNA"/>
</dbReference>
<dbReference type="AlphaFoldDB" id="D6RPP6"/>
<dbReference type="KEGG" id="cci:CC1G_15142"/>
<comment type="caution">
    <text evidence="3">The sequence shown here is derived from an EMBL/GenBank/DDBJ whole genome shotgun (WGS) entry which is preliminary data.</text>
</comment>